<organism evidence="1 2">
    <name type="scientific">Solanum tuberosum</name>
    <name type="common">Potato</name>
    <dbReference type="NCBI Taxonomy" id="4113"/>
    <lineage>
        <taxon>Eukaryota</taxon>
        <taxon>Viridiplantae</taxon>
        <taxon>Streptophyta</taxon>
        <taxon>Embryophyta</taxon>
        <taxon>Tracheophyta</taxon>
        <taxon>Spermatophyta</taxon>
        <taxon>Magnoliopsida</taxon>
        <taxon>eudicotyledons</taxon>
        <taxon>Gunneridae</taxon>
        <taxon>Pentapetalae</taxon>
        <taxon>asterids</taxon>
        <taxon>lamiids</taxon>
        <taxon>Solanales</taxon>
        <taxon>Solanaceae</taxon>
        <taxon>Solanoideae</taxon>
        <taxon>Solaneae</taxon>
        <taxon>Solanum</taxon>
    </lineage>
</organism>
<keyword evidence="2" id="KW-1185">Reference proteome</keyword>
<dbReference type="AlphaFoldDB" id="M1DSN0"/>
<evidence type="ECO:0000313" key="1">
    <source>
        <dbReference type="EnsemblPlants" id="PGSC0003DMT400093764"/>
    </source>
</evidence>
<evidence type="ECO:0000313" key="2">
    <source>
        <dbReference type="Proteomes" id="UP000011115"/>
    </source>
</evidence>
<dbReference type="HOGENOM" id="CLU_1663797_0_0_1"/>
<dbReference type="Gramene" id="PGSC0003DMT400093764">
    <property type="protein sequence ID" value="PGSC0003DMT400093764"/>
    <property type="gene ID" value="PGSC0003DMG400043335"/>
</dbReference>
<dbReference type="EnsemblPlants" id="PGSC0003DMT400093764">
    <property type="protein sequence ID" value="PGSC0003DMT400093764"/>
    <property type="gene ID" value="PGSC0003DMG400043335"/>
</dbReference>
<protein>
    <submittedName>
        <fullName evidence="1">Uncharacterized protein</fullName>
    </submittedName>
</protein>
<reference evidence="1" key="2">
    <citation type="submission" date="2015-06" db="UniProtKB">
        <authorList>
            <consortium name="EnsemblPlants"/>
        </authorList>
    </citation>
    <scope>IDENTIFICATION</scope>
    <source>
        <strain evidence="1">DM1-3 516 R44</strain>
    </source>
</reference>
<accession>M1DSN0</accession>
<name>M1DSN0_SOLTU</name>
<dbReference type="Proteomes" id="UP000011115">
    <property type="component" value="Unassembled WGS sequence"/>
</dbReference>
<dbReference type="PaxDb" id="4113-PGSC0003DMT400093764"/>
<dbReference type="InParanoid" id="M1DSN0"/>
<sequence>MVWEPRLPKTSPSYCLLRPRGPWCHPWWQGSMLKFGAKPRHPFASHFTTRGHDHGPWEDRGSFRGLALALESLTRMGGTLPQGPRVRQRAVVPLTTGLVGRRLFWAASSWGFLASRPPLYGVGTYDTGFHDKLSWSMSVNAYFPSCEIFIVGLDRFYEV</sequence>
<proteinExistence type="predicted"/>
<reference evidence="2" key="1">
    <citation type="journal article" date="2011" name="Nature">
        <title>Genome sequence and analysis of the tuber crop potato.</title>
        <authorList>
            <consortium name="The Potato Genome Sequencing Consortium"/>
        </authorList>
    </citation>
    <scope>NUCLEOTIDE SEQUENCE [LARGE SCALE GENOMIC DNA]</scope>
    <source>
        <strain evidence="2">cv. DM1-3 516 R44</strain>
    </source>
</reference>